<organism evidence="1 2">
    <name type="scientific">Ilex paraguariensis</name>
    <name type="common">yerba mate</name>
    <dbReference type="NCBI Taxonomy" id="185542"/>
    <lineage>
        <taxon>Eukaryota</taxon>
        <taxon>Viridiplantae</taxon>
        <taxon>Streptophyta</taxon>
        <taxon>Embryophyta</taxon>
        <taxon>Tracheophyta</taxon>
        <taxon>Spermatophyta</taxon>
        <taxon>Magnoliopsida</taxon>
        <taxon>eudicotyledons</taxon>
        <taxon>Gunneridae</taxon>
        <taxon>Pentapetalae</taxon>
        <taxon>asterids</taxon>
        <taxon>campanulids</taxon>
        <taxon>Aquifoliales</taxon>
        <taxon>Aquifoliaceae</taxon>
        <taxon>Ilex</taxon>
    </lineage>
</organism>
<evidence type="ECO:0000313" key="1">
    <source>
        <dbReference type="EMBL" id="CAK9158340.1"/>
    </source>
</evidence>
<feature type="non-terminal residue" evidence="1">
    <location>
        <position position="60"/>
    </location>
</feature>
<dbReference type="EMBL" id="CAUOFW020003159">
    <property type="protein sequence ID" value="CAK9158340.1"/>
    <property type="molecule type" value="Genomic_DNA"/>
</dbReference>
<dbReference type="Pfam" id="PF03140">
    <property type="entry name" value="DUF247"/>
    <property type="match status" value="1"/>
</dbReference>
<gene>
    <name evidence="1" type="ORF">ILEXP_LOCUS26966</name>
</gene>
<evidence type="ECO:0000313" key="2">
    <source>
        <dbReference type="Proteomes" id="UP001642360"/>
    </source>
</evidence>
<name>A0ABC8SR89_9AQUA</name>
<protein>
    <submittedName>
        <fullName evidence="1">Uncharacterized protein</fullName>
    </submittedName>
</protein>
<sequence>MVVYEQYKQGTNGRYVTFIDCLLDSPKDVKILRDCGVIDNGLGDDRAVSNMFIKMTNRVN</sequence>
<keyword evidence="2" id="KW-1185">Reference proteome</keyword>
<reference evidence="1 2" key="1">
    <citation type="submission" date="2024-02" db="EMBL/GenBank/DDBJ databases">
        <authorList>
            <person name="Vignale AGUSTIN F."/>
            <person name="Sosa J E."/>
            <person name="Modenutti C."/>
        </authorList>
    </citation>
    <scope>NUCLEOTIDE SEQUENCE [LARGE SCALE GENOMIC DNA]</scope>
</reference>
<dbReference type="Proteomes" id="UP001642360">
    <property type="component" value="Unassembled WGS sequence"/>
</dbReference>
<comment type="caution">
    <text evidence="1">The sequence shown here is derived from an EMBL/GenBank/DDBJ whole genome shotgun (WGS) entry which is preliminary data.</text>
</comment>
<accession>A0ABC8SR89</accession>
<dbReference type="InterPro" id="IPR004158">
    <property type="entry name" value="DUF247_pln"/>
</dbReference>
<dbReference type="AlphaFoldDB" id="A0ABC8SR89"/>
<proteinExistence type="predicted"/>